<name>A0A1D1WBZ5_RAMVA</name>
<dbReference type="AlphaFoldDB" id="A0A1D1WBZ5"/>
<feature type="non-terminal residue" evidence="2">
    <location>
        <position position="281"/>
    </location>
</feature>
<comment type="caution">
    <text evidence="2">The sequence shown here is derived from an EMBL/GenBank/DDBJ whole genome shotgun (WGS) entry which is preliminary data.</text>
</comment>
<reference evidence="2 3" key="1">
    <citation type="journal article" date="2016" name="Nat. Commun.">
        <title>Extremotolerant tardigrade genome and improved radiotolerance of human cultured cells by tardigrade-unique protein.</title>
        <authorList>
            <person name="Hashimoto T."/>
            <person name="Horikawa D.D."/>
            <person name="Saito Y."/>
            <person name="Kuwahara H."/>
            <person name="Kozuka-Hata H."/>
            <person name="Shin-I T."/>
            <person name="Minakuchi Y."/>
            <person name="Ohishi K."/>
            <person name="Motoyama A."/>
            <person name="Aizu T."/>
            <person name="Enomoto A."/>
            <person name="Kondo K."/>
            <person name="Tanaka S."/>
            <person name="Hara Y."/>
            <person name="Koshikawa S."/>
            <person name="Sagara H."/>
            <person name="Miura T."/>
            <person name="Yokobori S."/>
            <person name="Miyagawa K."/>
            <person name="Suzuki Y."/>
            <person name="Kubo T."/>
            <person name="Oyama M."/>
            <person name="Kohara Y."/>
            <person name="Fujiyama A."/>
            <person name="Arakawa K."/>
            <person name="Katayama T."/>
            <person name="Toyoda A."/>
            <person name="Kunieda T."/>
        </authorList>
    </citation>
    <scope>NUCLEOTIDE SEQUENCE [LARGE SCALE GENOMIC DNA]</scope>
    <source>
        <strain evidence="2 3">YOKOZUNA-1</strain>
    </source>
</reference>
<evidence type="ECO:0000313" key="3">
    <source>
        <dbReference type="Proteomes" id="UP000186922"/>
    </source>
</evidence>
<evidence type="ECO:0000256" key="1">
    <source>
        <dbReference type="SAM" id="MobiDB-lite"/>
    </source>
</evidence>
<dbReference type="EMBL" id="BDGG01000099">
    <property type="protein sequence ID" value="GAV09994.1"/>
    <property type="molecule type" value="Genomic_DNA"/>
</dbReference>
<feature type="compositionally biased region" description="Polar residues" evidence="1">
    <location>
        <begin position="26"/>
        <end position="76"/>
    </location>
</feature>
<evidence type="ECO:0000313" key="2">
    <source>
        <dbReference type="EMBL" id="GAV09994.1"/>
    </source>
</evidence>
<dbReference type="Proteomes" id="UP000186922">
    <property type="component" value="Unassembled WGS sequence"/>
</dbReference>
<organism evidence="2 3">
    <name type="scientific">Ramazzottius varieornatus</name>
    <name type="common">Water bear</name>
    <name type="synonym">Tardigrade</name>
    <dbReference type="NCBI Taxonomy" id="947166"/>
    <lineage>
        <taxon>Eukaryota</taxon>
        <taxon>Metazoa</taxon>
        <taxon>Ecdysozoa</taxon>
        <taxon>Tardigrada</taxon>
        <taxon>Eutardigrada</taxon>
        <taxon>Parachela</taxon>
        <taxon>Hypsibioidea</taxon>
        <taxon>Ramazzottiidae</taxon>
        <taxon>Ramazzottius</taxon>
    </lineage>
</organism>
<gene>
    <name evidence="2" type="primary">RvY_19479-1</name>
    <name evidence="2" type="synonym">RvY_19479.1</name>
    <name evidence="2" type="ORF">RvY_19479</name>
</gene>
<keyword evidence="3" id="KW-1185">Reference proteome</keyword>
<accession>A0A1D1WBZ5</accession>
<feature type="region of interest" description="Disordered" evidence="1">
    <location>
        <begin position="26"/>
        <end position="154"/>
    </location>
</feature>
<sequence length="281" mass="29938">MEDDEIFDYEKYFAPKWPQYANQQPAAINPLTPSSGFASDNLPLTSGQQDTVSSTSNMEGAAAATSSPNPYLQTWTDGLPTYVPFSPAYSPDNADNGMDTSETPPDPRLVKELLVPGYDTPYSPGNDNEKDGEDREEGADEGHREAEAEADPSSNALAIAVASALADGVLNDDQVYAGVVGPSLNPTIAGPIYEALPVYSGYVQPAYDQAGCSHAGNPQVGYSQEGYGQAALFTPGNVAMDTGQAFPALSQTVQFPVFHQPQAYSGMKYMQPVYYWSGTST</sequence>
<proteinExistence type="predicted"/>
<protein>
    <submittedName>
        <fullName evidence="2">Uncharacterized protein</fullName>
    </submittedName>
</protein>